<evidence type="ECO:0000313" key="3">
    <source>
        <dbReference type="Proteomes" id="UP000014417"/>
    </source>
</evidence>
<dbReference type="OrthoDB" id="3213529at2"/>
<sequence length="93" mass="9380">MATLTAIKSCSATTCAFNNGGCTAGAITIGGTNGAAKCGTFIELDARGGMGSGENGVGACHRLECAHNNDLMCALKEIKLVGNTASCEMYEAR</sequence>
<dbReference type="InterPro" id="IPR011437">
    <property type="entry name" value="DUF1540"/>
</dbReference>
<evidence type="ECO:0000259" key="1">
    <source>
        <dbReference type="Pfam" id="PF07561"/>
    </source>
</evidence>
<dbReference type="Pfam" id="PF07561">
    <property type="entry name" value="DUF1540"/>
    <property type="match status" value="2"/>
</dbReference>
<organism evidence="2 3">
    <name type="scientific">Propionimicrobium lymphophilum ACS-093-V-SCH5</name>
    <dbReference type="NCBI Taxonomy" id="883161"/>
    <lineage>
        <taxon>Bacteria</taxon>
        <taxon>Bacillati</taxon>
        <taxon>Actinomycetota</taxon>
        <taxon>Actinomycetes</taxon>
        <taxon>Propionibacteriales</taxon>
        <taxon>Propionibacteriaceae</taxon>
        <taxon>Propionimicrobium</taxon>
    </lineage>
</organism>
<comment type="caution">
    <text evidence="2">The sequence shown here is derived from an EMBL/GenBank/DDBJ whole genome shotgun (WGS) entry which is preliminary data.</text>
</comment>
<gene>
    <name evidence="2" type="ORF">HMPREF9306_00708</name>
</gene>
<dbReference type="RefSeq" id="WP_016455552.1">
    <property type="nucleotide sequence ID" value="NZ_KE150269.1"/>
</dbReference>
<reference evidence="2 3" key="1">
    <citation type="submission" date="2013-04" db="EMBL/GenBank/DDBJ databases">
        <title>The Genome Sequence of Propionimicrobium lymphophilum ACS-093-V-SCH5.</title>
        <authorList>
            <consortium name="The Broad Institute Genomics Platform"/>
            <person name="Earl A."/>
            <person name="Ward D."/>
            <person name="Feldgarden M."/>
            <person name="Gevers D."/>
            <person name="Saerens B."/>
            <person name="Vaneechoutte M."/>
            <person name="Walker B."/>
            <person name="Young S."/>
            <person name="Zeng Q."/>
            <person name="Gargeya S."/>
            <person name="Fitzgerald M."/>
            <person name="Haas B."/>
            <person name="Abouelleil A."/>
            <person name="Allen A.W."/>
            <person name="Alvarado L."/>
            <person name="Arachchi H.M."/>
            <person name="Berlin A.M."/>
            <person name="Chapman S.B."/>
            <person name="Gainer-Dewar J."/>
            <person name="Goldberg J."/>
            <person name="Griggs A."/>
            <person name="Gujja S."/>
            <person name="Hansen M."/>
            <person name="Howarth C."/>
            <person name="Imamovic A."/>
            <person name="Ireland A."/>
            <person name="Larimer J."/>
            <person name="McCowan C."/>
            <person name="Murphy C."/>
            <person name="Pearson M."/>
            <person name="Poon T.W."/>
            <person name="Priest M."/>
            <person name="Roberts A."/>
            <person name="Saif S."/>
            <person name="Shea T."/>
            <person name="Sisk P."/>
            <person name="Sykes S."/>
            <person name="Wortman J."/>
            <person name="Nusbaum C."/>
            <person name="Birren B."/>
        </authorList>
    </citation>
    <scope>NUCLEOTIDE SEQUENCE [LARGE SCALE GENOMIC DNA]</scope>
    <source>
        <strain evidence="2 3">ACS-093-V-SCH5</strain>
    </source>
</reference>
<proteinExistence type="predicted"/>
<dbReference type="EMBL" id="AGZR01000005">
    <property type="protein sequence ID" value="EPD33177.1"/>
    <property type="molecule type" value="Genomic_DNA"/>
</dbReference>
<dbReference type="STRING" id="883161.HMPREF9306_00708"/>
<feature type="domain" description="DUF1540" evidence="1">
    <location>
        <begin position="10"/>
        <end position="41"/>
    </location>
</feature>
<feature type="domain" description="DUF1540" evidence="1">
    <location>
        <begin position="62"/>
        <end position="83"/>
    </location>
</feature>
<name>S2WKH2_9ACTN</name>
<protein>
    <recommendedName>
        <fullName evidence="1">DUF1540 domain-containing protein</fullName>
    </recommendedName>
</protein>
<dbReference type="PATRIC" id="fig|883161.3.peg.708"/>
<accession>S2WKH2</accession>
<keyword evidence="3" id="KW-1185">Reference proteome</keyword>
<dbReference type="HOGENOM" id="CLU_151939_1_0_11"/>
<dbReference type="Proteomes" id="UP000014417">
    <property type="component" value="Unassembled WGS sequence"/>
</dbReference>
<dbReference type="AlphaFoldDB" id="S2WKH2"/>
<evidence type="ECO:0000313" key="2">
    <source>
        <dbReference type="EMBL" id="EPD33177.1"/>
    </source>
</evidence>